<dbReference type="Pfam" id="PF20138">
    <property type="entry name" value="DUF6528"/>
    <property type="match status" value="1"/>
</dbReference>
<dbReference type="InterPro" id="IPR045383">
    <property type="entry name" value="DUF6528"/>
</dbReference>
<feature type="signal peptide" evidence="1">
    <location>
        <begin position="1"/>
        <end position="20"/>
    </location>
</feature>
<accession>A0ABN3UZ79</accession>
<sequence>MRWTALALTALLSTPGVAAAAPAADGQIVLTEQASDRIVVLEADPADWAEQKFAWSWKPLPRNGMGEFTGNWGNPDEAKLAERGGKRFLLTTDSKGLAAVIPFPQGNGSYWAADVDARNNPHSIELLPDGNVAVAASTGGWIRVYTASQGPRSTKYAEYPMPGGHGVVWDAQRGVLWAIGDDHLVALKIGGTPADPVITEAHEVALPTPHGHDLTPVVGDPDRLWLSTGTQVYQYSKSRDEFISDFPGAERISREGVKTVGTAPATGRVLTTSPQAGHPCTWCTDTVQLDQPEGALTLEGAAIYKARWWFASPR</sequence>
<protein>
    <submittedName>
        <fullName evidence="2">DUF6528 family protein</fullName>
    </submittedName>
</protein>
<keyword evidence="1" id="KW-0732">Signal</keyword>
<comment type="caution">
    <text evidence="2">The sequence shown here is derived from an EMBL/GenBank/DDBJ whole genome shotgun (WGS) entry which is preliminary data.</text>
</comment>
<dbReference type="EMBL" id="BAAAUX010000001">
    <property type="protein sequence ID" value="GAA2772565.1"/>
    <property type="molecule type" value="Genomic_DNA"/>
</dbReference>
<evidence type="ECO:0000313" key="2">
    <source>
        <dbReference type="EMBL" id="GAA2772565.1"/>
    </source>
</evidence>
<dbReference type="SUPFAM" id="SSF101898">
    <property type="entry name" value="NHL repeat"/>
    <property type="match status" value="1"/>
</dbReference>
<organism evidence="2 3">
    <name type="scientific">Saccharopolyspora taberi</name>
    <dbReference type="NCBI Taxonomy" id="60895"/>
    <lineage>
        <taxon>Bacteria</taxon>
        <taxon>Bacillati</taxon>
        <taxon>Actinomycetota</taxon>
        <taxon>Actinomycetes</taxon>
        <taxon>Pseudonocardiales</taxon>
        <taxon>Pseudonocardiaceae</taxon>
        <taxon>Saccharopolyspora</taxon>
    </lineage>
</organism>
<evidence type="ECO:0000256" key="1">
    <source>
        <dbReference type="SAM" id="SignalP"/>
    </source>
</evidence>
<dbReference type="RefSeq" id="WP_344677196.1">
    <property type="nucleotide sequence ID" value="NZ_BAAAUX010000001.1"/>
</dbReference>
<name>A0ABN3UZ79_9PSEU</name>
<dbReference type="Proteomes" id="UP001500979">
    <property type="component" value="Unassembled WGS sequence"/>
</dbReference>
<reference evidence="2 3" key="1">
    <citation type="journal article" date="2019" name="Int. J. Syst. Evol. Microbiol.">
        <title>The Global Catalogue of Microorganisms (GCM) 10K type strain sequencing project: providing services to taxonomists for standard genome sequencing and annotation.</title>
        <authorList>
            <consortium name="The Broad Institute Genomics Platform"/>
            <consortium name="The Broad Institute Genome Sequencing Center for Infectious Disease"/>
            <person name="Wu L."/>
            <person name="Ma J."/>
        </authorList>
    </citation>
    <scope>NUCLEOTIDE SEQUENCE [LARGE SCALE GENOMIC DNA]</scope>
    <source>
        <strain evidence="2 3">JCM 9383</strain>
    </source>
</reference>
<feature type="chain" id="PRO_5045469394" evidence="1">
    <location>
        <begin position="21"/>
        <end position="314"/>
    </location>
</feature>
<proteinExistence type="predicted"/>
<gene>
    <name evidence="2" type="ORF">GCM10010470_00030</name>
</gene>
<evidence type="ECO:0000313" key="3">
    <source>
        <dbReference type="Proteomes" id="UP001500979"/>
    </source>
</evidence>
<keyword evidence="3" id="KW-1185">Reference proteome</keyword>